<gene>
    <name evidence="12" type="ORF">ACFFI0_14075</name>
</gene>
<keyword evidence="6" id="KW-0663">Pyridoxal phosphate</keyword>
<evidence type="ECO:0000256" key="3">
    <source>
        <dbReference type="ARBA" id="ARBA00012239"/>
    </source>
</evidence>
<comment type="cofactor">
    <cofactor evidence="1 10">
        <name>pyridoxal 5'-phosphate</name>
        <dbReference type="ChEBI" id="CHEBI:597326"/>
    </cofactor>
</comment>
<dbReference type="SUPFAM" id="SSF53383">
    <property type="entry name" value="PLP-dependent transferases"/>
    <property type="match status" value="1"/>
</dbReference>
<keyword evidence="4" id="KW-0808">Transferase</keyword>
<dbReference type="RefSeq" id="WP_130855943.1">
    <property type="nucleotide sequence ID" value="NZ_JBHLWO010000002.1"/>
</dbReference>
<dbReference type="Gene3D" id="3.40.640.10">
    <property type="entry name" value="Type I PLP-dependent aspartate aminotransferase-like (Major domain)"/>
    <property type="match status" value="1"/>
</dbReference>
<evidence type="ECO:0000256" key="8">
    <source>
        <dbReference type="ARBA" id="ARBA00023014"/>
    </source>
</evidence>
<evidence type="ECO:0000313" key="12">
    <source>
        <dbReference type="EMBL" id="MFC0319443.1"/>
    </source>
</evidence>
<dbReference type="Pfam" id="PF00266">
    <property type="entry name" value="Aminotran_5"/>
    <property type="match status" value="1"/>
</dbReference>
<dbReference type="Proteomes" id="UP001589774">
    <property type="component" value="Unassembled WGS sequence"/>
</dbReference>
<dbReference type="PANTHER" id="PTHR11601:SF34">
    <property type="entry name" value="CYSTEINE DESULFURASE"/>
    <property type="match status" value="1"/>
</dbReference>
<evidence type="ECO:0000256" key="7">
    <source>
        <dbReference type="ARBA" id="ARBA00023004"/>
    </source>
</evidence>
<evidence type="ECO:0000313" key="13">
    <source>
        <dbReference type="Proteomes" id="UP001589774"/>
    </source>
</evidence>
<dbReference type="InterPro" id="IPR020578">
    <property type="entry name" value="Aminotrans_V_PyrdxlP_BS"/>
</dbReference>
<evidence type="ECO:0000259" key="11">
    <source>
        <dbReference type="Pfam" id="PF00266"/>
    </source>
</evidence>
<reference evidence="12 13" key="1">
    <citation type="submission" date="2024-09" db="EMBL/GenBank/DDBJ databases">
        <authorList>
            <person name="Sun Q."/>
            <person name="Mori K."/>
        </authorList>
    </citation>
    <scope>NUCLEOTIDE SEQUENCE [LARGE SCALE GENOMIC DNA]</scope>
    <source>
        <strain evidence="12 13">CCM 7765</strain>
    </source>
</reference>
<dbReference type="Gene3D" id="3.90.1150.10">
    <property type="entry name" value="Aspartate Aminotransferase, domain 1"/>
    <property type="match status" value="1"/>
</dbReference>
<dbReference type="InterPro" id="IPR000192">
    <property type="entry name" value="Aminotrans_V_dom"/>
</dbReference>
<feature type="domain" description="Aminotransferase class V" evidence="11">
    <location>
        <begin position="6"/>
        <end position="367"/>
    </location>
</feature>
<evidence type="ECO:0000256" key="4">
    <source>
        <dbReference type="ARBA" id="ARBA00022679"/>
    </source>
</evidence>
<name>A0ABV6HKN1_9SPHI</name>
<comment type="similarity">
    <text evidence="2">Belongs to the class-V pyridoxal-phosphate-dependent aminotransferase family. NifS/IscS subfamily.</text>
</comment>
<accession>A0ABV6HKN1</accession>
<comment type="catalytic activity">
    <reaction evidence="9">
        <text>(sulfur carrier)-H + L-cysteine = (sulfur carrier)-SH + L-alanine</text>
        <dbReference type="Rhea" id="RHEA:43892"/>
        <dbReference type="Rhea" id="RHEA-COMP:14737"/>
        <dbReference type="Rhea" id="RHEA-COMP:14739"/>
        <dbReference type="ChEBI" id="CHEBI:29917"/>
        <dbReference type="ChEBI" id="CHEBI:35235"/>
        <dbReference type="ChEBI" id="CHEBI:57972"/>
        <dbReference type="ChEBI" id="CHEBI:64428"/>
        <dbReference type="EC" id="2.8.1.7"/>
    </reaction>
</comment>
<evidence type="ECO:0000256" key="1">
    <source>
        <dbReference type="ARBA" id="ARBA00001933"/>
    </source>
</evidence>
<evidence type="ECO:0000256" key="5">
    <source>
        <dbReference type="ARBA" id="ARBA00022723"/>
    </source>
</evidence>
<dbReference type="PIRSF" id="PIRSF005572">
    <property type="entry name" value="NifS"/>
    <property type="match status" value="1"/>
</dbReference>
<dbReference type="PANTHER" id="PTHR11601">
    <property type="entry name" value="CYSTEINE DESULFURYLASE FAMILY MEMBER"/>
    <property type="match status" value="1"/>
</dbReference>
<keyword evidence="7" id="KW-0408">Iron</keyword>
<proteinExistence type="inferred from homology"/>
<dbReference type="InterPro" id="IPR015421">
    <property type="entry name" value="PyrdxlP-dep_Trfase_major"/>
</dbReference>
<protein>
    <recommendedName>
        <fullName evidence="3">cysteine desulfurase</fullName>
        <ecNumber evidence="3">2.8.1.7</ecNumber>
    </recommendedName>
</protein>
<dbReference type="InterPro" id="IPR016454">
    <property type="entry name" value="Cysteine_dSase"/>
</dbReference>
<evidence type="ECO:0000256" key="9">
    <source>
        <dbReference type="ARBA" id="ARBA00050776"/>
    </source>
</evidence>
<evidence type="ECO:0000256" key="2">
    <source>
        <dbReference type="ARBA" id="ARBA00006490"/>
    </source>
</evidence>
<keyword evidence="8" id="KW-0411">Iron-sulfur</keyword>
<dbReference type="PROSITE" id="PS00595">
    <property type="entry name" value="AA_TRANSFER_CLASS_5"/>
    <property type="match status" value="1"/>
</dbReference>
<comment type="caution">
    <text evidence="12">The sequence shown here is derived from an EMBL/GenBank/DDBJ whole genome shotgun (WGS) entry which is preliminary data.</text>
</comment>
<dbReference type="EC" id="2.8.1.7" evidence="3"/>
<evidence type="ECO:0000256" key="10">
    <source>
        <dbReference type="RuleBase" id="RU004504"/>
    </source>
</evidence>
<dbReference type="InterPro" id="IPR015424">
    <property type="entry name" value="PyrdxlP-dep_Trfase"/>
</dbReference>
<keyword evidence="13" id="KW-1185">Reference proteome</keyword>
<dbReference type="NCBIfam" id="NF002806">
    <property type="entry name" value="PRK02948.1"/>
    <property type="match status" value="1"/>
</dbReference>
<dbReference type="EMBL" id="JBHLWO010000002">
    <property type="protein sequence ID" value="MFC0319443.1"/>
    <property type="molecule type" value="Genomic_DNA"/>
</dbReference>
<organism evidence="12 13">
    <name type="scientific">Olivibacter oleidegradans</name>
    <dbReference type="NCBI Taxonomy" id="760123"/>
    <lineage>
        <taxon>Bacteria</taxon>
        <taxon>Pseudomonadati</taxon>
        <taxon>Bacteroidota</taxon>
        <taxon>Sphingobacteriia</taxon>
        <taxon>Sphingobacteriales</taxon>
        <taxon>Sphingobacteriaceae</taxon>
        <taxon>Olivibacter</taxon>
    </lineage>
</organism>
<evidence type="ECO:0000256" key="6">
    <source>
        <dbReference type="ARBA" id="ARBA00022898"/>
    </source>
</evidence>
<keyword evidence="5" id="KW-0479">Metal-binding</keyword>
<sequence length="395" mass="43207">MKELPIYLDYCATTPCDPRVLERMLPYFTDYFGNAASKDHHYGWMAKDAVELAREQVADLIGSKPNQVIFTSGATESVNLALKGLMEGTNRKRSHIITTKVEHEAVLDSCRYLEQQGNTITYLDVDKEGGLSLEALEHAITPETLAISIMYANNETGVVNPVKEIGAIARKHQVKFVCDATQAVGKIPVDVQADEIDLLCFSAHKIYGPKGVGALFINEKSQKPLVFKQQHGGSQERGHRGGTLNIPGIVGFGQAAAICKEEMNDEGARLQSLRNRFEESLLEKVAGSTVNGRINRLPHISNIRFPGVDAERLLLKVSKYLALSRGSACSGLMQKESHVLKAMGLSREEAGQAIRISLGRFTKMEDVVYAINVLTDAVEEALSGNGLSVLKPLTL</sequence>
<dbReference type="InterPro" id="IPR015422">
    <property type="entry name" value="PyrdxlP-dep_Trfase_small"/>
</dbReference>